<dbReference type="HOGENOM" id="CLU_1903538_0_0_9"/>
<keyword evidence="2" id="KW-0614">Plasmid</keyword>
<evidence type="ECO:0000256" key="1">
    <source>
        <dbReference type="SAM" id="SignalP"/>
    </source>
</evidence>
<gene>
    <name evidence="2" type="ordered locus">EUBELI_20073</name>
</gene>
<dbReference type="KEGG" id="eel:EUBELI_20073"/>
<dbReference type="RefSeq" id="WP_012740354.1">
    <property type="nucleotide sequence ID" value="NC_012780.1"/>
</dbReference>
<dbReference type="GeneID" id="41356847"/>
<evidence type="ECO:0000313" key="3">
    <source>
        <dbReference type="Proteomes" id="UP000001476"/>
    </source>
</evidence>
<reference evidence="2 3" key="1">
    <citation type="journal article" date="2009" name="Proc. Natl. Acad. Sci. U.S.A.">
        <title>Characterizing a model human gut microbiota composed of members of its two dominant bacterial phyla.</title>
        <authorList>
            <person name="Mahowald M.A."/>
            <person name="Rey F.E."/>
            <person name="Seedorf H."/>
            <person name="Turnbaugh P.J."/>
            <person name="Fulton R.S."/>
            <person name="Wollam A."/>
            <person name="Shah N."/>
            <person name="Wang C."/>
            <person name="Magrini V."/>
            <person name="Wilson R.K."/>
            <person name="Cantarel B.L."/>
            <person name="Coutinho P.M."/>
            <person name="Henrissat B."/>
            <person name="Crock L.W."/>
            <person name="Russell A."/>
            <person name="Verberkmoes N.C."/>
            <person name="Hettich R.L."/>
            <person name="Gordon J.I."/>
        </authorList>
    </citation>
    <scope>NUCLEOTIDE SEQUENCE [LARGE SCALE GENOMIC DNA]</scope>
    <source>
        <strain evidence="3">ATCC 27750 / DSM 3376 / VPI C15-48 / C15-B4</strain>
        <plasmid evidence="2">unnamed</plasmid>
    </source>
</reference>
<dbReference type="AlphaFoldDB" id="C4Z7E2"/>
<evidence type="ECO:0000313" key="2">
    <source>
        <dbReference type="EMBL" id="ACR73220.1"/>
    </source>
</evidence>
<keyword evidence="3" id="KW-1185">Reference proteome</keyword>
<dbReference type="EMBL" id="CP001106">
    <property type="protein sequence ID" value="ACR73220.1"/>
    <property type="molecule type" value="Genomic_DNA"/>
</dbReference>
<geneLocation type="plasmid" evidence="3">
    <name>pEubeli2</name>
</geneLocation>
<sequence>MVKKSIKRLVVAGIVSVLVVANSIIAFASSHDFDGYAGSCHYSGGAYIDPNRDNGIYDAFGAYVSTSETADLTVLGYGTYDDDMTKLWYSGGEAQTTYASGYRYSNVSIGKNAGYVLIDAMDDAVREDYVVYR</sequence>
<proteinExistence type="predicted"/>
<feature type="signal peptide" evidence="1">
    <location>
        <begin position="1"/>
        <end position="28"/>
    </location>
</feature>
<protein>
    <submittedName>
        <fullName evidence="2">Uncharacterized protein</fullName>
    </submittedName>
</protein>
<organism evidence="2 3">
    <name type="scientific">Lachnospira eligens (strain ATCC 27750 / DSM 3376 / VPI C15-48 / C15-B4)</name>
    <name type="common">Eubacterium eligens</name>
    <dbReference type="NCBI Taxonomy" id="515620"/>
    <lineage>
        <taxon>Bacteria</taxon>
        <taxon>Bacillati</taxon>
        <taxon>Bacillota</taxon>
        <taxon>Clostridia</taxon>
        <taxon>Lachnospirales</taxon>
        <taxon>Lachnospiraceae</taxon>
        <taxon>Lachnospira</taxon>
    </lineage>
</organism>
<dbReference type="Proteomes" id="UP000001476">
    <property type="component" value="Plasmid pEubeli2"/>
</dbReference>
<feature type="chain" id="PRO_5002945119" evidence="1">
    <location>
        <begin position="29"/>
        <end position="133"/>
    </location>
</feature>
<accession>C4Z7E2</accession>
<keyword evidence="1" id="KW-0732">Signal</keyword>
<name>C4Z7E2_LACE2</name>